<sequence length="138" mass="15259">MQIKPGKKQQIAGITHPGITGSRECRRRRWHWVRARGENLRFRVSGAYNSFDRILRCKQWAAIRPLGDLGSAVAAGLNSHRESVSGSSIESNKEAESTVAKSGPCRVGFYAGNNYCSLTTCKILNPNPIIAAWVGYRI</sequence>
<protein>
    <submittedName>
        <fullName evidence="1">Uncharacterized protein</fullName>
    </submittedName>
</protein>
<name>A0A427B3G3_ENSVE</name>
<evidence type="ECO:0000313" key="1">
    <source>
        <dbReference type="EMBL" id="RRT83001.1"/>
    </source>
</evidence>
<dbReference type="EMBL" id="AMZH03000581">
    <property type="protein sequence ID" value="RRT83001.1"/>
    <property type="molecule type" value="Genomic_DNA"/>
</dbReference>
<proteinExistence type="predicted"/>
<organism evidence="1 2">
    <name type="scientific">Ensete ventricosum</name>
    <name type="common">Abyssinian banana</name>
    <name type="synonym">Musa ensete</name>
    <dbReference type="NCBI Taxonomy" id="4639"/>
    <lineage>
        <taxon>Eukaryota</taxon>
        <taxon>Viridiplantae</taxon>
        <taxon>Streptophyta</taxon>
        <taxon>Embryophyta</taxon>
        <taxon>Tracheophyta</taxon>
        <taxon>Spermatophyta</taxon>
        <taxon>Magnoliopsida</taxon>
        <taxon>Liliopsida</taxon>
        <taxon>Zingiberales</taxon>
        <taxon>Musaceae</taxon>
        <taxon>Ensete</taxon>
    </lineage>
</organism>
<gene>
    <name evidence="1" type="ORF">B296_00011362</name>
</gene>
<dbReference type="Proteomes" id="UP000287651">
    <property type="component" value="Unassembled WGS sequence"/>
</dbReference>
<evidence type="ECO:0000313" key="2">
    <source>
        <dbReference type="Proteomes" id="UP000287651"/>
    </source>
</evidence>
<dbReference type="AlphaFoldDB" id="A0A427B3G3"/>
<accession>A0A427B3G3</accession>
<reference evidence="1 2" key="1">
    <citation type="journal article" date="2014" name="Agronomy (Basel)">
        <title>A Draft Genome Sequence for Ensete ventricosum, the Drought-Tolerant Tree Against Hunger.</title>
        <authorList>
            <person name="Harrison J."/>
            <person name="Moore K.A."/>
            <person name="Paszkiewicz K."/>
            <person name="Jones T."/>
            <person name="Grant M."/>
            <person name="Ambacheew D."/>
            <person name="Muzemil S."/>
            <person name="Studholme D.J."/>
        </authorList>
    </citation>
    <scope>NUCLEOTIDE SEQUENCE [LARGE SCALE GENOMIC DNA]</scope>
</reference>
<comment type="caution">
    <text evidence="1">The sequence shown here is derived from an EMBL/GenBank/DDBJ whole genome shotgun (WGS) entry which is preliminary data.</text>
</comment>